<dbReference type="Ensembl" id="ENSCSAVT00000003071.1">
    <property type="protein sequence ID" value="ENSCSAVP00000003026.1"/>
    <property type="gene ID" value="ENSCSAVG00000001794.1"/>
</dbReference>
<evidence type="ECO:0000313" key="1">
    <source>
        <dbReference type="Ensembl" id="ENSCSAVP00000003026.1"/>
    </source>
</evidence>
<evidence type="ECO:0000313" key="2">
    <source>
        <dbReference type="Proteomes" id="UP000007875"/>
    </source>
</evidence>
<reference evidence="1" key="2">
    <citation type="submission" date="2025-08" db="UniProtKB">
        <authorList>
            <consortium name="Ensembl"/>
        </authorList>
    </citation>
    <scope>IDENTIFICATION</scope>
</reference>
<protein>
    <submittedName>
        <fullName evidence="1">Uncharacterized protein</fullName>
    </submittedName>
</protein>
<reference evidence="2" key="1">
    <citation type="submission" date="2003-08" db="EMBL/GenBank/DDBJ databases">
        <authorList>
            <person name="Birren B."/>
            <person name="Nusbaum C."/>
            <person name="Abebe A."/>
            <person name="Abouelleil A."/>
            <person name="Adekoya E."/>
            <person name="Ait-zahra M."/>
            <person name="Allen N."/>
            <person name="Allen T."/>
            <person name="An P."/>
            <person name="Anderson M."/>
            <person name="Anderson S."/>
            <person name="Arachchi H."/>
            <person name="Armbruster J."/>
            <person name="Bachantsang P."/>
            <person name="Baldwin J."/>
            <person name="Barry A."/>
            <person name="Bayul T."/>
            <person name="Blitshsteyn B."/>
            <person name="Bloom T."/>
            <person name="Blye J."/>
            <person name="Boguslavskiy L."/>
            <person name="Borowsky M."/>
            <person name="Boukhgalter B."/>
            <person name="Brunache A."/>
            <person name="Butler J."/>
            <person name="Calixte N."/>
            <person name="Calvo S."/>
            <person name="Camarata J."/>
            <person name="Campo K."/>
            <person name="Chang J."/>
            <person name="Cheshatsang Y."/>
            <person name="Citroen M."/>
            <person name="Collymore A."/>
            <person name="Considine T."/>
            <person name="Cook A."/>
            <person name="Cooke P."/>
            <person name="Corum B."/>
            <person name="Cuomo C."/>
            <person name="David R."/>
            <person name="Dawoe T."/>
            <person name="Degray S."/>
            <person name="Dodge S."/>
            <person name="Dooley K."/>
            <person name="Dorje P."/>
            <person name="Dorjee K."/>
            <person name="Dorris L."/>
            <person name="Duffey N."/>
            <person name="Dupes A."/>
            <person name="Elkins T."/>
            <person name="Engels R."/>
            <person name="Erickson J."/>
            <person name="Farina A."/>
            <person name="Faro S."/>
            <person name="Ferreira P."/>
            <person name="Fischer H."/>
            <person name="Fitzgerald M."/>
            <person name="Foley K."/>
            <person name="Gage D."/>
            <person name="Galagan J."/>
            <person name="Gearin G."/>
            <person name="Gnerre S."/>
            <person name="Gnirke A."/>
            <person name="Goyette A."/>
            <person name="Graham J."/>
            <person name="Grandbois E."/>
            <person name="Gyaltsen K."/>
            <person name="Hafez N."/>
            <person name="Hagopian D."/>
            <person name="Hagos B."/>
            <person name="Hall J."/>
            <person name="Hatcher B."/>
            <person name="Heller A."/>
            <person name="Higgins H."/>
            <person name="Honan T."/>
            <person name="Horn A."/>
            <person name="Houde N."/>
            <person name="Hughes L."/>
            <person name="Hulme W."/>
            <person name="Husby E."/>
            <person name="Iliev I."/>
            <person name="Jaffe D."/>
            <person name="Jones C."/>
            <person name="Kamal M."/>
            <person name="Kamat A."/>
            <person name="Kamvysselis M."/>
            <person name="Karlsson E."/>
            <person name="Kells C."/>
            <person name="Kieu A."/>
            <person name="Kisner P."/>
            <person name="Kodira C."/>
            <person name="Kulbokas E."/>
            <person name="Labutti K."/>
            <person name="Lama D."/>
            <person name="Landers T."/>
            <person name="Leger J."/>
            <person name="Levine S."/>
            <person name="Lewis D."/>
            <person name="Lewis T."/>
            <person name="Lindblad-toh K."/>
            <person name="Liu X."/>
            <person name="Lokyitsang T."/>
            <person name="Lokyitsang Y."/>
            <person name="Lucien O."/>
            <person name="Lui A."/>
            <person name="Ma L.J."/>
            <person name="Mabbitt R."/>
            <person name="Macdonald J."/>
            <person name="Maclean C."/>
            <person name="Major J."/>
            <person name="Manning J."/>
            <person name="Marabella R."/>
            <person name="Maru K."/>
            <person name="Matthews C."/>
            <person name="Mauceli E."/>
            <person name="Mccarthy M."/>
            <person name="Mcdonough S."/>
            <person name="Mcghee T."/>
            <person name="Meldrim J."/>
            <person name="Meneus L."/>
            <person name="Mesirov J."/>
            <person name="Mihalev A."/>
            <person name="Mihova T."/>
            <person name="Mikkelsen T."/>
            <person name="Mlenga V."/>
            <person name="Moru K."/>
            <person name="Mozes J."/>
            <person name="Mulrain L."/>
            <person name="Munson G."/>
            <person name="Naylor J."/>
            <person name="Newes C."/>
            <person name="Nguyen C."/>
            <person name="Nguyen N."/>
            <person name="Nguyen T."/>
            <person name="Nicol R."/>
            <person name="Nielsen C."/>
            <person name="Nizzari M."/>
            <person name="Norbu C."/>
            <person name="Norbu N."/>
            <person name="O'donnell P."/>
            <person name="Okoawo O."/>
            <person name="O'leary S."/>
            <person name="Omotosho B."/>
            <person name="O'neill K."/>
            <person name="Osman S."/>
            <person name="Parker S."/>
            <person name="Perrin D."/>
            <person name="Phunkhang P."/>
            <person name="Piqani B."/>
            <person name="Purcell S."/>
            <person name="Rachupka T."/>
            <person name="Ramasamy U."/>
            <person name="Rameau R."/>
            <person name="Ray V."/>
            <person name="Raymond C."/>
            <person name="Retta R."/>
            <person name="Richardson S."/>
            <person name="Rise C."/>
            <person name="Rodriguez J."/>
            <person name="Rogers J."/>
            <person name="Rogov P."/>
            <person name="Rutman M."/>
            <person name="Schupbach R."/>
            <person name="Seaman C."/>
            <person name="Settipalli S."/>
            <person name="Sharpe T."/>
            <person name="Sheridan J."/>
            <person name="Sherpa N."/>
            <person name="Shi J."/>
            <person name="Smirnov S."/>
            <person name="Smith C."/>
            <person name="Sougnez C."/>
            <person name="Spencer B."/>
            <person name="Stalker J."/>
            <person name="Stange-thomann N."/>
            <person name="Stavropoulos S."/>
            <person name="Stetson K."/>
            <person name="Stone C."/>
            <person name="Stone S."/>
            <person name="Stubbs M."/>
            <person name="Talamas J."/>
            <person name="Tchuinga P."/>
            <person name="Tenzing P."/>
            <person name="Tesfaye S."/>
            <person name="Theodore J."/>
            <person name="Thoulutsang Y."/>
            <person name="Topham K."/>
            <person name="Towey S."/>
            <person name="Tsamla T."/>
            <person name="Tsomo N."/>
            <person name="Vallee D."/>
            <person name="Vassiliev H."/>
            <person name="Venkataraman V."/>
            <person name="Vinson J."/>
            <person name="Vo A."/>
            <person name="Wade C."/>
            <person name="Wang S."/>
            <person name="Wangchuk T."/>
            <person name="Wangdi T."/>
            <person name="Whittaker C."/>
            <person name="Wilkinson J."/>
            <person name="Wu Y."/>
            <person name="Wyman D."/>
            <person name="Yadav S."/>
            <person name="Yang S."/>
            <person name="Yang X."/>
            <person name="Yeager S."/>
            <person name="Yee E."/>
            <person name="Young G."/>
            <person name="Zainoun J."/>
            <person name="Zembeck L."/>
            <person name="Zimmer A."/>
            <person name="Zody M."/>
            <person name="Lander E."/>
        </authorList>
    </citation>
    <scope>NUCLEOTIDE SEQUENCE [LARGE SCALE GENOMIC DNA]</scope>
</reference>
<dbReference type="AlphaFoldDB" id="H2YCH8"/>
<sequence>MEGEMSLFSQYWVRFPRNELVLAILGSI</sequence>
<reference evidence="1" key="3">
    <citation type="submission" date="2025-09" db="UniProtKB">
        <authorList>
            <consortium name="Ensembl"/>
        </authorList>
    </citation>
    <scope>IDENTIFICATION</scope>
</reference>
<accession>H2YCH8</accession>
<name>H2YCH8_CIOSA</name>
<proteinExistence type="predicted"/>
<dbReference type="Proteomes" id="UP000007875">
    <property type="component" value="Unassembled WGS sequence"/>
</dbReference>
<dbReference type="InParanoid" id="H2YCH8"/>
<dbReference type="HOGENOM" id="CLU_3414173_0_0_1"/>
<keyword evidence="2" id="KW-1185">Reference proteome</keyword>
<organism evidence="1 2">
    <name type="scientific">Ciona savignyi</name>
    <name type="common">Pacific transparent sea squirt</name>
    <dbReference type="NCBI Taxonomy" id="51511"/>
    <lineage>
        <taxon>Eukaryota</taxon>
        <taxon>Metazoa</taxon>
        <taxon>Chordata</taxon>
        <taxon>Tunicata</taxon>
        <taxon>Ascidiacea</taxon>
        <taxon>Phlebobranchia</taxon>
        <taxon>Cionidae</taxon>
        <taxon>Ciona</taxon>
    </lineage>
</organism>